<dbReference type="InterPro" id="IPR010982">
    <property type="entry name" value="Lambda_DNA-bd_dom_sf"/>
</dbReference>
<dbReference type="CDD" id="cd00093">
    <property type="entry name" value="HTH_XRE"/>
    <property type="match status" value="1"/>
</dbReference>
<evidence type="ECO:0000313" key="2">
    <source>
        <dbReference type="EMBL" id="XDU65060.1"/>
    </source>
</evidence>
<reference evidence="2" key="1">
    <citation type="submission" date="2024-07" db="EMBL/GenBank/DDBJ databases">
        <authorList>
            <person name="Li X.-J."/>
            <person name="Wang X."/>
        </authorList>
    </citation>
    <scope>NUCLEOTIDE SEQUENCE</scope>
    <source>
        <strain evidence="2">HSP-342</strain>
    </source>
</reference>
<proteinExistence type="predicted"/>
<dbReference type="InterPro" id="IPR001387">
    <property type="entry name" value="Cro/C1-type_HTH"/>
</dbReference>
<dbReference type="Pfam" id="PF01381">
    <property type="entry name" value="HTH_3"/>
    <property type="match status" value="1"/>
</dbReference>
<evidence type="ECO:0000259" key="1">
    <source>
        <dbReference type="PROSITE" id="PS50943"/>
    </source>
</evidence>
<protein>
    <submittedName>
        <fullName evidence="2">Helix-turn-helix domain-containing protein</fullName>
    </submittedName>
</protein>
<dbReference type="EMBL" id="CP165646">
    <property type="protein sequence ID" value="XDU65060.1"/>
    <property type="molecule type" value="Genomic_DNA"/>
</dbReference>
<feature type="domain" description="HTH cro/C1-type" evidence="1">
    <location>
        <begin position="16"/>
        <end position="70"/>
    </location>
</feature>
<organism evidence="2">
    <name type="scientific">Leptotrichia mesophila</name>
    <dbReference type="NCBI Taxonomy" id="3239303"/>
    <lineage>
        <taxon>Bacteria</taxon>
        <taxon>Fusobacteriati</taxon>
        <taxon>Fusobacteriota</taxon>
        <taxon>Fusobacteriia</taxon>
        <taxon>Fusobacteriales</taxon>
        <taxon>Leptotrichiaceae</taxon>
        <taxon>Leptotrichia</taxon>
    </lineage>
</organism>
<dbReference type="KEGG" id="lmes:AB8B23_02555"/>
<dbReference type="RefSeq" id="WP_369713271.1">
    <property type="nucleotide sequence ID" value="NZ_CP165646.1"/>
</dbReference>
<accession>A0AB39VC14</accession>
<dbReference type="PROSITE" id="PS50943">
    <property type="entry name" value="HTH_CROC1"/>
    <property type="match status" value="1"/>
</dbReference>
<sequence>MDEKNKEYNVEIGAIIRNHRKNKKITQIQLAERVGLGKVSIQKYESGERAVPFNVLVNIFKELDINIDVLKKFFKNEEISDFKNILSSLLLGEKSKKKLKQILLFIDYFESLGFSFFITNTLDNENNLRYGTLEDFIRNPKVVIVKAPNNNYFNIGIKDFLRFLTLYSTNNIKNLYSFLEIYHLDRSDTINDPSEIDRIQDLFSEYPLTQESNFEEILEKLDKKNKGV</sequence>
<dbReference type="SMART" id="SM00530">
    <property type="entry name" value="HTH_XRE"/>
    <property type="match status" value="1"/>
</dbReference>
<dbReference type="Gene3D" id="1.10.260.40">
    <property type="entry name" value="lambda repressor-like DNA-binding domains"/>
    <property type="match status" value="1"/>
</dbReference>
<name>A0AB39VC14_9FUSO</name>
<gene>
    <name evidence="2" type="ORF">AB8B23_02555</name>
</gene>
<dbReference type="GO" id="GO:0003677">
    <property type="term" value="F:DNA binding"/>
    <property type="evidence" value="ECO:0007669"/>
    <property type="project" value="InterPro"/>
</dbReference>
<dbReference type="SUPFAM" id="SSF47413">
    <property type="entry name" value="lambda repressor-like DNA-binding domains"/>
    <property type="match status" value="1"/>
</dbReference>
<dbReference type="AlphaFoldDB" id="A0AB39VC14"/>